<evidence type="ECO:0000313" key="2">
    <source>
        <dbReference type="EMBL" id="KRX34555.1"/>
    </source>
</evidence>
<dbReference type="EMBL" id="JYDJ01001098">
    <property type="protein sequence ID" value="KRX32673.1"/>
    <property type="molecule type" value="Genomic_DNA"/>
</dbReference>
<comment type="caution">
    <text evidence="1">The sequence shown here is derived from an EMBL/GenBank/DDBJ whole genome shotgun (WGS) entry which is preliminary data.</text>
</comment>
<dbReference type="Proteomes" id="UP000055048">
    <property type="component" value="Unassembled WGS sequence"/>
</dbReference>
<proteinExistence type="predicted"/>
<evidence type="ECO:0000313" key="3">
    <source>
        <dbReference type="Proteomes" id="UP000055048"/>
    </source>
</evidence>
<reference evidence="1 3" key="1">
    <citation type="submission" date="2015-01" db="EMBL/GenBank/DDBJ databases">
        <title>Evolution of Trichinella species and genotypes.</title>
        <authorList>
            <person name="Korhonen P.K."/>
            <person name="Edoardo P."/>
            <person name="Giuseppe L.R."/>
            <person name="Gasser R.B."/>
        </authorList>
    </citation>
    <scope>NUCLEOTIDE SEQUENCE [LARGE SCALE GENOMIC DNA]</scope>
    <source>
        <strain evidence="1">ISS417</strain>
    </source>
</reference>
<dbReference type="EMBL" id="JYDJ01000550">
    <property type="protein sequence ID" value="KRX34555.1"/>
    <property type="molecule type" value="Genomic_DNA"/>
</dbReference>
<sequence>MDVRRGEGGEEIFSVDSHSHLGLTNLTDTGKWYLLIRLAFLLG</sequence>
<protein>
    <submittedName>
        <fullName evidence="1">Uncharacterized protein</fullName>
    </submittedName>
</protein>
<keyword evidence="3" id="KW-1185">Reference proteome</keyword>
<evidence type="ECO:0000313" key="1">
    <source>
        <dbReference type="EMBL" id="KRX32673.1"/>
    </source>
</evidence>
<name>A0A0V0T0X4_9BILA</name>
<organism evidence="1 3">
    <name type="scientific">Trichinella murrelli</name>
    <dbReference type="NCBI Taxonomy" id="144512"/>
    <lineage>
        <taxon>Eukaryota</taxon>
        <taxon>Metazoa</taxon>
        <taxon>Ecdysozoa</taxon>
        <taxon>Nematoda</taxon>
        <taxon>Enoplea</taxon>
        <taxon>Dorylaimia</taxon>
        <taxon>Trichinellida</taxon>
        <taxon>Trichinellidae</taxon>
        <taxon>Trichinella</taxon>
    </lineage>
</organism>
<gene>
    <name evidence="2" type="ORF">T05_452</name>
    <name evidence="1" type="ORF">T05_9957</name>
</gene>
<dbReference type="AlphaFoldDB" id="A0A0V0T0X4"/>
<accession>A0A0V0T0X4</accession>